<evidence type="ECO:0000313" key="3">
    <source>
        <dbReference type="EMBL" id="KAH8026300.1"/>
    </source>
</evidence>
<evidence type="ECO:0000313" key="4">
    <source>
        <dbReference type="Proteomes" id="UP000821866"/>
    </source>
</evidence>
<keyword evidence="2" id="KW-0812">Transmembrane</keyword>
<comment type="caution">
    <text evidence="3">The sequence shown here is derived from an EMBL/GenBank/DDBJ whole genome shotgun (WGS) entry which is preliminary data.</text>
</comment>
<feature type="compositionally biased region" description="Basic and acidic residues" evidence="1">
    <location>
        <begin position="10"/>
        <end position="23"/>
    </location>
</feature>
<feature type="compositionally biased region" description="Low complexity" evidence="1">
    <location>
        <begin position="150"/>
        <end position="161"/>
    </location>
</feature>
<sequence length="235" mass="26112">MSPTSKGNHRGREIEPRDLRDSSRASQPLHHRGVLHSRFSTSCWSSQERFMPPPYCTLLDNRLLLIPWLTVVSMTTVFDVGISLYFITDMQINAFVITMYITDYALCCINLPVLTGGNNKHEPPKLNSLSTWPSRTQPTPTTVSATQNMTQTSPQTGTTSSDKVVPLERKPVLQMMPAIPEVSNAFVCGQEDMSSSARISTAETSLQPYAEEADHRRNDAVLVRRLSQASCIALA</sequence>
<reference evidence="3" key="2">
    <citation type="submission" date="2021-09" db="EMBL/GenBank/DDBJ databases">
        <authorList>
            <person name="Jia N."/>
            <person name="Wang J."/>
            <person name="Shi W."/>
            <person name="Du L."/>
            <person name="Sun Y."/>
            <person name="Zhan W."/>
            <person name="Jiang J."/>
            <person name="Wang Q."/>
            <person name="Zhang B."/>
            <person name="Ji P."/>
            <person name="Sakyi L.B."/>
            <person name="Cui X."/>
            <person name="Yuan T."/>
            <person name="Jiang B."/>
            <person name="Yang W."/>
            <person name="Lam T.T.-Y."/>
            <person name="Chang Q."/>
            <person name="Ding S."/>
            <person name="Wang X."/>
            <person name="Zhu J."/>
            <person name="Ruan X."/>
            <person name="Zhao L."/>
            <person name="Wei J."/>
            <person name="Que T."/>
            <person name="Du C."/>
            <person name="Cheng J."/>
            <person name="Dai P."/>
            <person name="Han X."/>
            <person name="Huang E."/>
            <person name="Gao Y."/>
            <person name="Liu J."/>
            <person name="Shao H."/>
            <person name="Ye R."/>
            <person name="Li L."/>
            <person name="Wei W."/>
            <person name="Wang X."/>
            <person name="Wang C."/>
            <person name="Huo Q."/>
            <person name="Li W."/>
            <person name="Guo W."/>
            <person name="Chen H."/>
            <person name="Chen S."/>
            <person name="Zhou L."/>
            <person name="Zhou L."/>
            <person name="Ni X."/>
            <person name="Tian J."/>
            <person name="Zhou Y."/>
            <person name="Sheng Y."/>
            <person name="Liu T."/>
            <person name="Pan Y."/>
            <person name="Xia L."/>
            <person name="Li J."/>
            <person name="Zhao F."/>
            <person name="Cao W."/>
        </authorList>
    </citation>
    <scope>NUCLEOTIDE SEQUENCE</scope>
    <source>
        <strain evidence="3">Rmic-2018</strain>
        <tissue evidence="3">Larvae</tissue>
    </source>
</reference>
<organism evidence="3 4">
    <name type="scientific">Rhipicephalus microplus</name>
    <name type="common">Cattle tick</name>
    <name type="synonym">Boophilus microplus</name>
    <dbReference type="NCBI Taxonomy" id="6941"/>
    <lineage>
        <taxon>Eukaryota</taxon>
        <taxon>Metazoa</taxon>
        <taxon>Ecdysozoa</taxon>
        <taxon>Arthropoda</taxon>
        <taxon>Chelicerata</taxon>
        <taxon>Arachnida</taxon>
        <taxon>Acari</taxon>
        <taxon>Parasitiformes</taxon>
        <taxon>Ixodida</taxon>
        <taxon>Ixodoidea</taxon>
        <taxon>Ixodidae</taxon>
        <taxon>Rhipicephalinae</taxon>
        <taxon>Rhipicephalus</taxon>
        <taxon>Boophilus</taxon>
    </lineage>
</organism>
<feature type="region of interest" description="Disordered" evidence="1">
    <location>
        <begin position="1"/>
        <end position="29"/>
    </location>
</feature>
<gene>
    <name evidence="3" type="ORF">HPB51_019177</name>
</gene>
<feature type="compositionally biased region" description="Polar residues" evidence="1">
    <location>
        <begin position="127"/>
        <end position="149"/>
    </location>
</feature>
<feature type="transmembrane region" description="Helical" evidence="2">
    <location>
        <begin position="94"/>
        <end position="114"/>
    </location>
</feature>
<name>A0A9J6DW49_RHIMP</name>
<dbReference type="VEuPathDB" id="VectorBase:LOC119169234"/>
<keyword evidence="2" id="KW-1133">Transmembrane helix</keyword>
<proteinExistence type="predicted"/>
<feature type="transmembrane region" description="Helical" evidence="2">
    <location>
        <begin position="65"/>
        <end position="87"/>
    </location>
</feature>
<keyword evidence="4" id="KW-1185">Reference proteome</keyword>
<accession>A0A9J6DW49</accession>
<dbReference type="AlphaFoldDB" id="A0A9J6DW49"/>
<evidence type="ECO:0000256" key="1">
    <source>
        <dbReference type="SAM" id="MobiDB-lite"/>
    </source>
</evidence>
<reference evidence="3" key="1">
    <citation type="journal article" date="2020" name="Cell">
        <title>Large-Scale Comparative Analyses of Tick Genomes Elucidate Their Genetic Diversity and Vector Capacities.</title>
        <authorList>
            <consortium name="Tick Genome and Microbiome Consortium (TIGMIC)"/>
            <person name="Jia N."/>
            <person name="Wang J."/>
            <person name="Shi W."/>
            <person name="Du L."/>
            <person name="Sun Y."/>
            <person name="Zhan W."/>
            <person name="Jiang J.F."/>
            <person name="Wang Q."/>
            <person name="Zhang B."/>
            <person name="Ji P."/>
            <person name="Bell-Sakyi L."/>
            <person name="Cui X.M."/>
            <person name="Yuan T.T."/>
            <person name="Jiang B.G."/>
            <person name="Yang W.F."/>
            <person name="Lam T.T."/>
            <person name="Chang Q.C."/>
            <person name="Ding S.J."/>
            <person name="Wang X.J."/>
            <person name="Zhu J.G."/>
            <person name="Ruan X.D."/>
            <person name="Zhao L."/>
            <person name="Wei J.T."/>
            <person name="Ye R.Z."/>
            <person name="Que T.C."/>
            <person name="Du C.H."/>
            <person name="Zhou Y.H."/>
            <person name="Cheng J.X."/>
            <person name="Dai P.F."/>
            <person name="Guo W.B."/>
            <person name="Han X.H."/>
            <person name="Huang E.J."/>
            <person name="Li L.F."/>
            <person name="Wei W."/>
            <person name="Gao Y.C."/>
            <person name="Liu J.Z."/>
            <person name="Shao H.Z."/>
            <person name="Wang X."/>
            <person name="Wang C.C."/>
            <person name="Yang T.C."/>
            <person name="Huo Q.B."/>
            <person name="Li W."/>
            <person name="Chen H.Y."/>
            <person name="Chen S.E."/>
            <person name="Zhou L.G."/>
            <person name="Ni X.B."/>
            <person name="Tian J.H."/>
            <person name="Sheng Y."/>
            <person name="Liu T."/>
            <person name="Pan Y.S."/>
            <person name="Xia L.Y."/>
            <person name="Li J."/>
            <person name="Zhao F."/>
            <person name="Cao W.C."/>
        </authorList>
    </citation>
    <scope>NUCLEOTIDE SEQUENCE</scope>
    <source>
        <strain evidence="3">Rmic-2018</strain>
    </source>
</reference>
<protein>
    <submittedName>
        <fullName evidence="3">Uncharacterized protein</fullName>
    </submittedName>
</protein>
<keyword evidence="2" id="KW-0472">Membrane</keyword>
<dbReference type="EMBL" id="JABSTU010000007">
    <property type="protein sequence ID" value="KAH8026300.1"/>
    <property type="molecule type" value="Genomic_DNA"/>
</dbReference>
<feature type="region of interest" description="Disordered" evidence="1">
    <location>
        <begin position="122"/>
        <end position="163"/>
    </location>
</feature>
<dbReference type="Proteomes" id="UP000821866">
    <property type="component" value="Unassembled WGS sequence"/>
</dbReference>
<evidence type="ECO:0000256" key="2">
    <source>
        <dbReference type="SAM" id="Phobius"/>
    </source>
</evidence>